<dbReference type="Proteomes" id="UP000316079">
    <property type="component" value="Unassembled WGS sequence"/>
</dbReference>
<dbReference type="Gene3D" id="3.30.70.1230">
    <property type="entry name" value="Nucleotide cyclase"/>
    <property type="match status" value="1"/>
</dbReference>
<dbReference type="EMBL" id="SRMA01025248">
    <property type="protein sequence ID" value="TRY96944.1"/>
    <property type="molecule type" value="Genomic_DNA"/>
</dbReference>
<keyword evidence="22" id="KW-1185">Reference proteome</keyword>
<dbReference type="SUPFAM" id="SSF56112">
    <property type="entry name" value="Protein kinase-like (PK-like)"/>
    <property type="match status" value="1"/>
</dbReference>
<evidence type="ECO:0000256" key="3">
    <source>
        <dbReference type="ARBA" id="ARBA00009291"/>
    </source>
</evidence>
<evidence type="ECO:0000256" key="2">
    <source>
        <dbReference type="ARBA" id="ARBA00004451"/>
    </source>
</evidence>
<gene>
    <name evidence="21" type="ORF">DNTS_014289</name>
</gene>
<dbReference type="EC" id="4.6.1.2" evidence="4 16"/>
<dbReference type="PANTHER" id="PTHR11920">
    <property type="entry name" value="GUANYLYL CYCLASE"/>
    <property type="match status" value="1"/>
</dbReference>
<dbReference type="InterPro" id="IPR011009">
    <property type="entry name" value="Kinase-like_dom_sf"/>
</dbReference>
<dbReference type="PROSITE" id="PS00452">
    <property type="entry name" value="GUANYLATE_CYCLASE_1"/>
    <property type="match status" value="1"/>
</dbReference>
<protein>
    <recommendedName>
        <fullName evidence="4 16">Guanylate cyclase</fullName>
        <ecNumber evidence="4 16">4.6.1.2</ecNumber>
    </recommendedName>
</protein>
<evidence type="ECO:0000256" key="5">
    <source>
        <dbReference type="ARBA" id="ARBA00022475"/>
    </source>
</evidence>
<feature type="coiled-coil region" evidence="17">
    <location>
        <begin position="941"/>
        <end position="986"/>
    </location>
</feature>
<comment type="similarity">
    <text evidence="3">Belongs to the ADIP family.</text>
</comment>
<evidence type="ECO:0000256" key="10">
    <source>
        <dbReference type="ARBA" id="ARBA00023054"/>
    </source>
</evidence>
<evidence type="ECO:0000259" key="19">
    <source>
        <dbReference type="PROSITE" id="PS50011"/>
    </source>
</evidence>
<organism evidence="21 22">
    <name type="scientific">Danionella cerebrum</name>
    <dbReference type="NCBI Taxonomy" id="2873325"/>
    <lineage>
        <taxon>Eukaryota</taxon>
        <taxon>Metazoa</taxon>
        <taxon>Chordata</taxon>
        <taxon>Craniata</taxon>
        <taxon>Vertebrata</taxon>
        <taxon>Euteleostomi</taxon>
        <taxon>Actinopterygii</taxon>
        <taxon>Neopterygii</taxon>
        <taxon>Teleostei</taxon>
        <taxon>Ostariophysi</taxon>
        <taxon>Cypriniformes</taxon>
        <taxon>Danionidae</taxon>
        <taxon>Danioninae</taxon>
        <taxon>Danionella</taxon>
    </lineage>
</organism>
<feature type="domain" description="Guanylate cyclase" evidence="20">
    <location>
        <begin position="638"/>
        <end position="768"/>
    </location>
</feature>
<evidence type="ECO:0000256" key="15">
    <source>
        <dbReference type="RuleBase" id="RU000405"/>
    </source>
</evidence>
<dbReference type="PROSITE" id="PS50011">
    <property type="entry name" value="PROTEIN_KINASE_DOM"/>
    <property type="match status" value="1"/>
</dbReference>
<comment type="similarity">
    <text evidence="15">Belongs to the adenylyl cyclase class-4/guanylyl cyclase family.</text>
</comment>
<dbReference type="InterPro" id="IPR001245">
    <property type="entry name" value="Ser-Thr/Tyr_kinase_cat_dom"/>
</dbReference>
<dbReference type="Gene3D" id="1.10.510.10">
    <property type="entry name" value="Transferase(Phosphotransferase) domain 1"/>
    <property type="match status" value="1"/>
</dbReference>
<dbReference type="GO" id="GO:0005886">
    <property type="term" value="C:plasma membrane"/>
    <property type="evidence" value="ECO:0007669"/>
    <property type="project" value="UniProtKB-SubCell"/>
</dbReference>
<dbReference type="CDD" id="cd07302">
    <property type="entry name" value="CHD"/>
    <property type="match status" value="1"/>
</dbReference>
<evidence type="ECO:0000256" key="8">
    <source>
        <dbReference type="ARBA" id="ARBA00022741"/>
    </source>
</evidence>
<feature type="region of interest" description="Disordered" evidence="18">
    <location>
        <begin position="1"/>
        <end position="22"/>
    </location>
</feature>
<dbReference type="OrthoDB" id="302535at2759"/>
<keyword evidence="11" id="KW-0472">Membrane</keyword>
<dbReference type="GO" id="GO:0001653">
    <property type="term" value="F:peptide receptor activity"/>
    <property type="evidence" value="ECO:0007669"/>
    <property type="project" value="TreeGrafter"/>
</dbReference>
<comment type="catalytic activity">
    <reaction evidence="16">
        <text>GTP = 3',5'-cyclic GMP + diphosphate</text>
        <dbReference type="Rhea" id="RHEA:13665"/>
        <dbReference type="ChEBI" id="CHEBI:33019"/>
        <dbReference type="ChEBI" id="CHEBI:37565"/>
        <dbReference type="ChEBI" id="CHEBI:57746"/>
        <dbReference type="EC" id="4.6.1.2"/>
    </reaction>
</comment>
<dbReference type="Pfam" id="PF00211">
    <property type="entry name" value="Guanylate_cyc"/>
    <property type="match status" value="1"/>
</dbReference>
<evidence type="ECO:0000256" key="1">
    <source>
        <dbReference type="ARBA" id="ARBA00004236"/>
    </source>
</evidence>
<keyword evidence="8" id="KW-0547">Nucleotide-binding</keyword>
<evidence type="ECO:0000313" key="22">
    <source>
        <dbReference type="Proteomes" id="UP000316079"/>
    </source>
</evidence>
<dbReference type="GO" id="GO:0004016">
    <property type="term" value="F:adenylate cyclase activity"/>
    <property type="evidence" value="ECO:0007669"/>
    <property type="project" value="TreeGrafter"/>
</dbReference>
<dbReference type="GO" id="GO:0007168">
    <property type="term" value="P:receptor guanylyl cyclase signaling pathway"/>
    <property type="evidence" value="ECO:0007669"/>
    <property type="project" value="TreeGrafter"/>
</dbReference>
<dbReference type="InterPro" id="IPR018297">
    <property type="entry name" value="A/G_cyclase_CS"/>
</dbReference>
<evidence type="ECO:0000256" key="11">
    <source>
        <dbReference type="ARBA" id="ARBA00023136"/>
    </source>
</evidence>
<evidence type="ECO:0000256" key="4">
    <source>
        <dbReference type="ARBA" id="ARBA00012202"/>
    </source>
</evidence>
<keyword evidence="7" id="KW-0732">Signal</keyword>
<keyword evidence="12" id="KW-0325">Glycoprotein</keyword>
<dbReference type="InterPro" id="IPR050401">
    <property type="entry name" value="Cyclic_nucleotide_synthase"/>
</dbReference>
<sequence>TKIKEKQQPFLSSQSAESIQPDKQHNEAMGKLHPSFPYGWHDLDNSEYDCWPIVEPNDYNMISCGGLEMAWVQRPPEKVTDGEEFNVTYSVSASDSFYEYAVKNKIFQFSNASEARSFCLEHECPPNWNSATEENCCVYHANIHSCPLALMRGGGICGPWIPDDGEIVTHTVSKAGKMSQLLWTSKVVLVHLGVTSVIAHVKVGQMHAALESKVLVVSAQVCGDEICELEESCLTCPADCGVCPMPTSIKVAIGLPVALFCRTVCYTGFCSSSTASLQTRKRNSSVSRVTDVTVCTGLNSNFTPRLIQPALYDGRTVAVKHIQKKHFTLTKSIRKEVKEVRELDHPNLSKFIGGCIEVPFVSIITEYCPKGSLSEVLLNEDVPINWGFRLSFATDIARGMSYLHQHKMFHGRLHSRNCVIDDRWVCKISDYGLMGFRKEDFEDMSNGLACENIYRIYCAPEVLLRISTSFTVPADVYSYSIILVEIATRSDLISEQRESVKLDVTWRPGLPKLKAGKSDDDCPDPDDYCELIKRCWSHSATVRPTFEQVKKILEKMNPHKVSPVDMMMNLMEKYSKHLESIVAERTQDLLQEKQKTDRLLYSMLPKPVADDLRQGRTTEAQSYSSATVYFRQDRKFCFFIFIDIVGFTQLSGSSTPHQVVDFLNKLYTTFDDIIDNYDVYKVETIGDAYMVVSGVPKENGINHAGEIASMALDLISVCHAFKIPHKPSTQLKIRAGIHTGPVVAGVVGTKMPRYCLFGDTVNTASRMESTSEALKIQCSGPTADLLHTLGGYVLMCRGSLNVKAPLTRMSPSRLHTAFVMTPRSLTSLNVSSNFCTENNVSECLLYINQELSTLCFPPVFHGSDSFNDLDAVVALNNIYELLQLHRRAVGVMEEMEVEQLKSGSDLHYQQLANSRLKDQLELSKKESTRLHERERQMETSFKSLQNCLKETKEEVQRLQGILASRASQYNHDIKRREREHNKVKERLNQLLIGKKDHKQGMDVLNYVGRSDGKRCLWKTGKTESRHEGEMYKRLLSEFDNRQRELMQENVELKKVLQHMKREMMGLLNPKMKCQKEEKQCNNMDKTYSDDEEPLKEPGEMSCDHAREKLTNSIRQQWRKLKHHVERLDSQASMVLAGENEEMIPKHLHEEETERLELEIQQCKEFIQTQQQLLQQQLNTPCDEETAAVLNDSYMLEEKERLKEEWRVFEEQRKTFETERRNFTEAAIRLSHERKSFEDDRALWVKHQFLNTTFADQIKPQCHSTDDFLKYSGHEEKLISISGKVSKSHL</sequence>
<keyword evidence="14 16" id="KW-0141">cGMP biosynthesis</keyword>
<comment type="subcellular location">
    <subcellularLocation>
        <location evidence="1">Cell membrane</location>
    </subcellularLocation>
    <subcellularLocation>
        <location evidence="2">Photoreceptor outer segment membrane</location>
        <topology evidence="2">Single-pass type I membrane protein</topology>
    </subcellularLocation>
</comment>
<dbReference type="Pfam" id="PF11559">
    <property type="entry name" value="ADIP"/>
    <property type="match status" value="1"/>
</dbReference>
<feature type="compositionally biased region" description="Polar residues" evidence="18">
    <location>
        <begin position="9"/>
        <end position="18"/>
    </location>
</feature>
<dbReference type="PROSITE" id="PS50125">
    <property type="entry name" value="GUANYLATE_CYCLASE_2"/>
    <property type="match status" value="1"/>
</dbReference>
<evidence type="ECO:0000256" key="6">
    <source>
        <dbReference type="ARBA" id="ARBA00022692"/>
    </source>
</evidence>
<dbReference type="InterPro" id="IPR029787">
    <property type="entry name" value="Nucleotide_cyclase"/>
</dbReference>
<evidence type="ECO:0000313" key="21">
    <source>
        <dbReference type="EMBL" id="TRY96944.1"/>
    </source>
</evidence>
<dbReference type="FunFam" id="3.30.70.1230:FF:000050">
    <property type="entry name" value="Guanylate cyclase"/>
    <property type="match status" value="1"/>
</dbReference>
<feature type="coiled-coil region" evidence="17">
    <location>
        <begin position="1035"/>
        <end position="1062"/>
    </location>
</feature>
<keyword evidence="9" id="KW-1133">Transmembrane helix</keyword>
<evidence type="ECO:0000256" key="14">
    <source>
        <dbReference type="ARBA" id="ARBA00023293"/>
    </source>
</evidence>
<dbReference type="GO" id="GO:0005524">
    <property type="term" value="F:ATP binding"/>
    <property type="evidence" value="ECO:0007669"/>
    <property type="project" value="InterPro"/>
</dbReference>
<dbReference type="STRING" id="623744.A0A553R439"/>
<proteinExistence type="inferred from homology"/>
<dbReference type="Pfam" id="PF07701">
    <property type="entry name" value="HNOBA"/>
    <property type="match status" value="1"/>
</dbReference>
<dbReference type="SUPFAM" id="SSF55073">
    <property type="entry name" value="Nucleotide cyclase"/>
    <property type="match status" value="1"/>
</dbReference>
<feature type="domain" description="Protein kinase" evidence="19">
    <location>
        <begin position="272"/>
        <end position="562"/>
    </location>
</feature>
<evidence type="ECO:0000256" key="16">
    <source>
        <dbReference type="RuleBase" id="RU003431"/>
    </source>
</evidence>
<keyword evidence="5" id="KW-1003">Cell membrane</keyword>
<accession>A0A553R439</accession>
<comment type="caution">
    <text evidence="21">The sequence shown here is derived from an EMBL/GenBank/DDBJ whole genome shotgun (WGS) entry which is preliminary data.</text>
</comment>
<dbReference type="InterPro" id="IPR011645">
    <property type="entry name" value="HNOB_dom_associated"/>
</dbReference>
<dbReference type="InterPro" id="IPR001054">
    <property type="entry name" value="A/G_cyclase"/>
</dbReference>
<keyword evidence="6" id="KW-0812">Transmembrane</keyword>
<dbReference type="InterPro" id="IPR021622">
    <property type="entry name" value="Afadin/alpha-actinin-bd"/>
</dbReference>
<name>A0A553R439_9TELE</name>
<evidence type="ECO:0000256" key="9">
    <source>
        <dbReference type="ARBA" id="ARBA00022989"/>
    </source>
</evidence>
<dbReference type="GO" id="GO:0004383">
    <property type="term" value="F:guanylate cyclase activity"/>
    <property type="evidence" value="ECO:0007669"/>
    <property type="project" value="UniProtKB-EC"/>
</dbReference>
<dbReference type="SMART" id="SM00044">
    <property type="entry name" value="CYCc"/>
    <property type="match status" value="1"/>
</dbReference>
<evidence type="ECO:0000256" key="12">
    <source>
        <dbReference type="ARBA" id="ARBA00023180"/>
    </source>
</evidence>
<feature type="non-terminal residue" evidence="21">
    <location>
        <position position="1"/>
    </location>
</feature>
<evidence type="ECO:0000256" key="7">
    <source>
        <dbReference type="ARBA" id="ARBA00022729"/>
    </source>
</evidence>
<dbReference type="GO" id="GO:0035556">
    <property type="term" value="P:intracellular signal transduction"/>
    <property type="evidence" value="ECO:0007669"/>
    <property type="project" value="InterPro"/>
</dbReference>
<evidence type="ECO:0000259" key="20">
    <source>
        <dbReference type="PROSITE" id="PS50125"/>
    </source>
</evidence>
<dbReference type="PANTHER" id="PTHR11920:SF506">
    <property type="entry name" value="GUANYLATE CYCLASE"/>
    <property type="match status" value="1"/>
</dbReference>
<dbReference type="InterPro" id="IPR000719">
    <property type="entry name" value="Prot_kinase_dom"/>
</dbReference>
<keyword evidence="13 15" id="KW-0456">Lyase</keyword>
<keyword evidence="10 17" id="KW-0175">Coiled coil</keyword>
<evidence type="ECO:0000256" key="17">
    <source>
        <dbReference type="SAM" id="Coils"/>
    </source>
</evidence>
<dbReference type="GO" id="GO:0004672">
    <property type="term" value="F:protein kinase activity"/>
    <property type="evidence" value="ECO:0007669"/>
    <property type="project" value="InterPro"/>
</dbReference>
<dbReference type="Pfam" id="PF07714">
    <property type="entry name" value="PK_Tyr_Ser-Thr"/>
    <property type="match status" value="1"/>
</dbReference>
<evidence type="ECO:0000256" key="18">
    <source>
        <dbReference type="SAM" id="MobiDB-lite"/>
    </source>
</evidence>
<evidence type="ECO:0000256" key="13">
    <source>
        <dbReference type="ARBA" id="ARBA00023239"/>
    </source>
</evidence>
<reference evidence="21 22" key="1">
    <citation type="journal article" date="2019" name="Sci. Data">
        <title>Hybrid genome assembly and annotation of Danionella translucida.</title>
        <authorList>
            <person name="Kadobianskyi M."/>
            <person name="Schulze L."/>
            <person name="Schuelke M."/>
            <person name="Judkewitz B."/>
        </authorList>
    </citation>
    <scope>NUCLEOTIDE SEQUENCE [LARGE SCALE GENOMIC DNA]</scope>
    <source>
        <strain evidence="21 22">Bolton</strain>
    </source>
</reference>